<evidence type="ECO:0000313" key="3">
    <source>
        <dbReference type="Proteomes" id="UP001229486"/>
    </source>
</evidence>
<evidence type="ECO:0000313" key="2">
    <source>
        <dbReference type="EMBL" id="MDP9650480.1"/>
    </source>
</evidence>
<protein>
    <submittedName>
        <fullName evidence="2">Type III secretion system HrpB7-like protein</fullName>
    </submittedName>
</protein>
<name>A0AB73IKN1_9BURK</name>
<dbReference type="Gene3D" id="1.20.5.340">
    <property type="match status" value="1"/>
</dbReference>
<feature type="coiled-coil region" evidence="1">
    <location>
        <begin position="85"/>
        <end position="154"/>
    </location>
</feature>
<evidence type="ECO:0000256" key="1">
    <source>
        <dbReference type="SAM" id="Coils"/>
    </source>
</evidence>
<gene>
    <name evidence="2" type="ORF">J2793_005953</name>
</gene>
<reference evidence="2" key="1">
    <citation type="submission" date="2023-07" db="EMBL/GenBank/DDBJ databases">
        <title>Sorghum-associated microbial communities from plants grown in Nebraska, USA.</title>
        <authorList>
            <person name="Schachtman D."/>
        </authorList>
    </citation>
    <scope>NUCLEOTIDE SEQUENCE</scope>
    <source>
        <strain evidence="2">DS1061</strain>
    </source>
</reference>
<dbReference type="Pfam" id="PF09486">
    <property type="entry name" value="HrpB7"/>
    <property type="match status" value="1"/>
</dbReference>
<proteinExistence type="predicted"/>
<dbReference type="Proteomes" id="UP001229486">
    <property type="component" value="Unassembled WGS sequence"/>
</dbReference>
<sequence>MSAQRQITALKRSGARRERLDEALRGALAQRQNERTACCAQADAAAQRHAELDAVVRMYRQRIAAMMTGAEPFSIDNFTSIRRYTETVEERLAHAQSELNEARAAIAAKDEEIAAARRDIAQNRGRIDMCEQRVKKLEAVLDGIAADAEDEETEEMALARLGRK</sequence>
<organism evidence="2 3">
    <name type="scientific">Paraburkholderia caledonica</name>
    <dbReference type="NCBI Taxonomy" id="134536"/>
    <lineage>
        <taxon>Bacteria</taxon>
        <taxon>Pseudomonadati</taxon>
        <taxon>Pseudomonadota</taxon>
        <taxon>Betaproteobacteria</taxon>
        <taxon>Burkholderiales</taxon>
        <taxon>Burkholderiaceae</taxon>
        <taxon>Paraburkholderia</taxon>
    </lineage>
</organism>
<keyword evidence="1" id="KW-0175">Coiled coil</keyword>
<accession>A0AB73IKN1</accession>
<dbReference type="AlphaFoldDB" id="A0AB73IKN1"/>
<dbReference type="InterPro" id="IPR013392">
    <property type="entry name" value="T3SS_HrpB7"/>
</dbReference>
<dbReference type="RefSeq" id="WP_392395375.1">
    <property type="nucleotide sequence ID" value="NZ_JAURTK010000010.1"/>
</dbReference>
<dbReference type="EMBL" id="JAURTK010000010">
    <property type="protein sequence ID" value="MDP9650480.1"/>
    <property type="molecule type" value="Genomic_DNA"/>
</dbReference>
<comment type="caution">
    <text evidence="2">The sequence shown here is derived from an EMBL/GenBank/DDBJ whole genome shotgun (WGS) entry which is preliminary data.</text>
</comment>